<accession>A0A918ZA63</accession>
<reference evidence="2" key="1">
    <citation type="journal article" date="2014" name="Int. J. Syst. Evol. Microbiol.">
        <title>Complete genome sequence of Corynebacterium casei LMG S-19264T (=DSM 44701T), isolated from a smear-ripened cheese.</title>
        <authorList>
            <consortium name="US DOE Joint Genome Institute (JGI-PGF)"/>
            <person name="Walter F."/>
            <person name="Albersmeier A."/>
            <person name="Kalinowski J."/>
            <person name="Ruckert C."/>
        </authorList>
    </citation>
    <scope>NUCLEOTIDE SEQUENCE</scope>
    <source>
        <strain evidence="2">KCTC 32020</strain>
    </source>
</reference>
<dbReference type="Gene3D" id="3.40.630.30">
    <property type="match status" value="1"/>
</dbReference>
<dbReference type="Proteomes" id="UP000636453">
    <property type="component" value="Unassembled WGS sequence"/>
</dbReference>
<feature type="domain" description="N-acetyltransferase" evidence="1">
    <location>
        <begin position="18"/>
        <end position="183"/>
    </location>
</feature>
<reference evidence="2" key="2">
    <citation type="submission" date="2020-09" db="EMBL/GenBank/DDBJ databases">
        <authorList>
            <person name="Sun Q."/>
            <person name="Kim S."/>
        </authorList>
    </citation>
    <scope>NUCLEOTIDE SEQUENCE</scope>
    <source>
        <strain evidence="2">KCTC 32020</strain>
    </source>
</reference>
<comment type="caution">
    <text evidence="2">The sequence shown here is derived from an EMBL/GenBank/DDBJ whole genome shotgun (WGS) entry which is preliminary data.</text>
</comment>
<dbReference type="OrthoDB" id="5295305at2"/>
<dbReference type="RefSeq" id="WP_146471950.1">
    <property type="nucleotide sequence ID" value="NZ_BNCF01000016.1"/>
</dbReference>
<evidence type="ECO:0000259" key="1">
    <source>
        <dbReference type="PROSITE" id="PS51186"/>
    </source>
</evidence>
<dbReference type="InterPro" id="IPR000182">
    <property type="entry name" value="GNAT_dom"/>
</dbReference>
<evidence type="ECO:0000313" key="3">
    <source>
        <dbReference type="Proteomes" id="UP000636453"/>
    </source>
</evidence>
<dbReference type="SUPFAM" id="SSF55729">
    <property type="entry name" value="Acyl-CoA N-acyltransferases (Nat)"/>
    <property type="match status" value="1"/>
</dbReference>
<dbReference type="PANTHER" id="PTHR43610">
    <property type="entry name" value="BLL6696 PROTEIN"/>
    <property type="match status" value="1"/>
</dbReference>
<dbReference type="Pfam" id="PF13302">
    <property type="entry name" value="Acetyltransf_3"/>
    <property type="match status" value="1"/>
</dbReference>
<dbReference type="PANTHER" id="PTHR43610:SF1">
    <property type="entry name" value="N-ACETYLTRANSFERASE DOMAIN-CONTAINING PROTEIN"/>
    <property type="match status" value="1"/>
</dbReference>
<dbReference type="GO" id="GO:0016747">
    <property type="term" value="F:acyltransferase activity, transferring groups other than amino-acyl groups"/>
    <property type="evidence" value="ECO:0007669"/>
    <property type="project" value="InterPro"/>
</dbReference>
<proteinExistence type="predicted"/>
<evidence type="ECO:0000313" key="2">
    <source>
        <dbReference type="EMBL" id="GHE41869.1"/>
    </source>
</evidence>
<dbReference type="EMBL" id="BNCF01000016">
    <property type="protein sequence ID" value="GHE41869.1"/>
    <property type="molecule type" value="Genomic_DNA"/>
</dbReference>
<dbReference type="AlphaFoldDB" id="A0A918ZA63"/>
<organism evidence="2 3">
    <name type="scientific">Vulcaniibacterium thermophilum</name>
    <dbReference type="NCBI Taxonomy" id="1169913"/>
    <lineage>
        <taxon>Bacteria</taxon>
        <taxon>Pseudomonadati</taxon>
        <taxon>Pseudomonadota</taxon>
        <taxon>Gammaproteobacteria</taxon>
        <taxon>Lysobacterales</taxon>
        <taxon>Lysobacteraceae</taxon>
        <taxon>Vulcaniibacterium</taxon>
    </lineage>
</organism>
<dbReference type="PROSITE" id="PS51186">
    <property type="entry name" value="GNAT"/>
    <property type="match status" value="1"/>
</dbReference>
<protein>
    <submittedName>
        <fullName evidence="2">N-acetyltransferase</fullName>
    </submittedName>
</protein>
<dbReference type="InterPro" id="IPR016181">
    <property type="entry name" value="Acyl_CoA_acyltransferase"/>
</dbReference>
<keyword evidence="3" id="KW-1185">Reference proteome</keyword>
<sequence>MDTTAAWSEPPQLRGGHVALEPLRAEHAPALAEAVRDGELWKAWYGNVPEPDAMVAYVEAALVMQREGRALPFAVRDARGEVVGSTRFYELDPRTPRLHIGYTWYAQRVQRTGLNTEAKLLLLGYAFESLGCVAVGFKTSAHNHASRAAILRLGARQDGVLRNHMRHRDGSLRDSVYFSILDTEWPVVKRNLLAKLERHRHG</sequence>
<name>A0A918ZA63_9GAMM</name>
<gene>
    <name evidence="2" type="primary">argA</name>
    <name evidence="2" type="ORF">GCM10007167_24780</name>
</gene>